<dbReference type="Gene3D" id="3.40.50.300">
    <property type="entry name" value="P-loop containing nucleotide triphosphate hydrolases"/>
    <property type="match status" value="1"/>
</dbReference>
<dbReference type="SUPFAM" id="SSF46689">
    <property type="entry name" value="Homeodomain-like"/>
    <property type="match status" value="1"/>
</dbReference>
<dbReference type="FunFam" id="3.40.50.300:FF:000006">
    <property type="entry name" value="DNA-binding transcriptional regulator NtrC"/>
    <property type="match status" value="1"/>
</dbReference>
<dbReference type="InterPro" id="IPR009057">
    <property type="entry name" value="Homeodomain-like_sf"/>
</dbReference>
<evidence type="ECO:0000256" key="1">
    <source>
        <dbReference type="ARBA" id="ARBA00022741"/>
    </source>
</evidence>
<feature type="domain" description="PAS" evidence="7">
    <location>
        <begin position="14"/>
        <end position="61"/>
    </location>
</feature>
<dbReference type="SMART" id="SM00382">
    <property type="entry name" value="AAA"/>
    <property type="match status" value="1"/>
</dbReference>
<dbReference type="PROSITE" id="PS00675">
    <property type="entry name" value="SIGMA54_INTERACT_1"/>
    <property type="match status" value="1"/>
</dbReference>
<keyword evidence="9" id="KW-1185">Reference proteome</keyword>
<protein>
    <submittedName>
        <fullName evidence="8">PAS domain S-box-containing protein</fullName>
    </submittedName>
</protein>
<dbReference type="AlphaFoldDB" id="A0A1I3TWM7"/>
<feature type="coiled-coil region" evidence="5">
    <location>
        <begin position="115"/>
        <end position="145"/>
    </location>
</feature>
<dbReference type="GO" id="GO:0043565">
    <property type="term" value="F:sequence-specific DNA binding"/>
    <property type="evidence" value="ECO:0007669"/>
    <property type="project" value="InterPro"/>
</dbReference>
<dbReference type="Pfam" id="PF25601">
    <property type="entry name" value="AAA_lid_14"/>
    <property type="match status" value="1"/>
</dbReference>
<dbReference type="Pfam" id="PF00158">
    <property type="entry name" value="Sigma54_activat"/>
    <property type="match status" value="1"/>
</dbReference>
<dbReference type="InterPro" id="IPR002197">
    <property type="entry name" value="HTH_Fis"/>
</dbReference>
<dbReference type="InterPro" id="IPR002078">
    <property type="entry name" value="Sigma_54_int"/>
</dbReference>
<dbReference type="InterPro" id="IPR013767">
    <property type="entry name" value="PAS_fold"/>
</dbReference>
<accession>A0A1I3TWM7</accession>
<evidence type="ECO:0000313" key="8">
    <source>
        <dbReference type="EMBL" id="SFJ75165.1"/>
    </source>
</evidence>
<dbReference type="PROSITE" id="PS50112">
    <property type="entry name" value="PAS"/>
    <property type="match status" value="1"/>
</dbReference>
<evidence type="ECO:0000313" key="9">
    <source>
        <dbReference type="Proteomes" id="UP000199545"/>
    </source>
</evidence>
<organism evidence="8 9">
    <name type="scientific">Thermoflavimicrobium dichotomicum</name>
    <dbReference type="NCBI Taxonomy" id="46223"/>
    <lineage>
        <taxon>Bacteria</taxon>
        <taxon>Bacillati</taxon>
        <taxon>Bacillota</taxon>
        <taxon>Bacilli</taxon>
        <taxon>Bacillales</taxon>
        <taxon>Thermoactinomycetaceae</taxon>
        <taxon>Thermoflavimicrobium</taxon>
    </lineage>
</organism>
<dbReference type="InterPro" id="IPR000014">
    <property type="entry name" value="PAS"/>
</dbReference>
<dbReference type="STRING" id="46223.SAMN05421852_12015"/>
<keyword evidence="1" id="KW-0547">Nucleotide-binding</keyword>
<dbReference type="CDD" id="cd00009">
    <property type="entry name" value="AAA"/>
    <property type="match status" value="1"/>
</dbReference>
<dbReference type="PROSITE" id="PS50045">
    <property type="entry name" value="SIGMA54_INTERACT_4"/>
    <property type="match status" value="1"/>
</dbReference>
<dbReference type="InterPro" id="IPR025662">
    <property type="entry name" value="Sigma_54_int_dom_ATP-bd_1"/>
</dbReference>
<evidence type="ECO:0000256" key="3">
    <source>
        <dbReference type="ARBA" id="ARBA00023015"/>
    </source>
</evidence>
<dbReference type="Proteomes" id="UP000199545">
    <property type="component" value="Unassembled WGS sequence"/>
</dbReference>
<dbReference type="SUPFAM" id="SSF52540">
    <property type="entry name" value="P-loop containing nucleoside triphosphate hydrolases"/>
    <property type="match status" value="1"/>
</dbReference>
<dbReference type="SMART" id="SM00091">
    <property type="entry name" value="PAS"/>
    <property type="match status" value="1"/>
</dbReference>
<dbReference type="OrthoDB" id="9771372at2"/>
<dbReference type="Gene3D" id="1.10.10.60">
    <property type="entry name" value="Homeodomain-like"/>
    <property type="match status" value="1"/>
</dbReference>
<dbReference type="CDD" id="cd00130">
    <property type="entry name" value="PAS"/>
    <property type="match status" value="1"/>
</dbReference>
<feature type="domain" description="Sigma-54 factor interaction" evidence="6">
    <location>
        <begin position="152"/>
        <end position="385"/>
    </location>
</feature>
<dbReference type="PANTHER" id="PTHR32071">
    <property type="entry name" value="TRANSCRIPTIONAL REGULATORY PROTEIN"/>
    <property type="match status" value="1"/>
</dbReference>
<keyword evidence="4" id="KW-0804">Transcription</keyword>
<dbReference type="EMBL" id="FORR01000020">
    <property type="protein sequence ID" value="SFJ75165.1"/>
    <property type="molecule type" value="Genomic_DNA"/>
</dbReference>
<evidence type="ECO:0000259" key="7">
    <source>
        <dbReference type="PROSITE" id="PS50112"/>
    </source>
</evidence>
<dbReference type="Pfam" id="PF02954">
    <property type="entry name" value="HTH_8"/>
    <property type="match status" value="1"/>
</dbReference>
<dbReference type="Gene3D" id="1.10.8.60">
    <property type="match status" value="1"/>
</dbReference>
<reference evidence="8 9" key="1">
    <citation type="submission" date="2016-10" db="EMBL/GenBank/DDBJ databases">
        <authorList>
            <person name="de Groot N.N."/>
        </authorList>
    </citation>
    <scope>NUCLEOTIDE SEQUENCE [LARGE SCALE GENOMIC DNA]</scope>
    <source>
        <strain evidence="8 9">DSM 44778</strain>
    </source>
</reference>
<dbReference type="GO" id="GO:0006355">
    <property type="term" value="P:regulation of DNA-templated transcription"/>
    <property type="evidence" value="ECO:0007669"/>
    <property type="project" value="InterPro"/>
</dbReference>
<dbReference type="GO" id="GO:0005524">
    <property type="term" value="F:ATP binding"/>
    <property type="evidence" value="ECO:0007669"/>
    <property type="project" value="UniProtKB-KW"/>
</dbReference>
<name>A0A1I3TWM7_9BACL</name>
<evidence type="ECO:0000256" key="5">
    <source>
        <dbReference type="SAM" id="Coils"/>
    </source>
</evidence>
<evidence type="ECO:0000256" key="4">
    <source>
        <dbReference type="ARBA" id="ARBA00023163"/>
    </source>
</evidence>
<dbReference type="RefSeq" id="WP_093231300.1">
    <property type="nucleotide sequence ID" value="NZ_FORR01000020.1"/>
</dbReference>
<dbReference type="InterPro" id="IPR025944">
    <property type="entry name" value="Sigma_54_int_dom_CS"/>
</dbReference>
<dbReference type="InterPro" id="IPR035965">
    <property type="entry name" value="PAS-like_dom_sf"/>
</dbReference>
<dbReference type="PROSITE" id="PS00688">
    <property type="entry name" value="SIGMA54_INTERACT_3"/>
    <property type="match status" value="1"/>
</dbReference>
<dbReference type="InterPro" id="IPR003593">
    <property type="entry name" value="AAA+_ATPase"/>
</dbReference>
<gene>
    <name evidence="8" type="ORF">SAMN05421852_12015</name>
</gene>
<dbReference type="NCBIfam" id="TIGR00229">
    <property type="entry name" value="sensory_box"/>
    <property type="match status" value="1"/>
</dbReference>
<sequence>MSLKISDDFSYKKQIEWWKAIIDSINDGILVIDHQGTVQLINPEYTKITGVTPEMIVGKSLRQIRPTAQLPDTLADGKSRVAVYRKEGNIEYMVDMAPIILNGEIIGAVSVCKSLTEVHKLSQELKKKKEKLKQLERTMDSLYQAKYTFDQIIGKNGGLREAVHIAKKAAETSLPVLIVGESGTGKELFAQAIHNRSDRRDRPFIPVNCAAIPSALLESELFGYAEGSFTHAKKGGKMGLFELANHGTIFLDEIGDMPYDLQAKLLRVLQERKVRRVGDTIERDIDVRVIAATNKDLQQLVSKNRFREDLFYRLNVIHLQIPPLRERREDIPDLIYSLFRSSTVNSSNSSNVTYSIDEKTLAVLQSYDWPGNVRELKNAIEYAICMAEETHIHLHHFPEWITKSELTDLAQKQSIQTLREATEKVERKLILETLYQFGNDMEGKKKAAEALGISLATLYNKIKKYKINS</sequence>
<dbReference type="InterPro" id="IPR058031">
    <property type="entry name" value="AAA_lid_NorR"/>
</dbReference>
<keyword evidence="3" id="KW-0805">Transcription regulation</keyword>
<keyword evidence="5" id="KW-0175">Coiled coil</keyword>
<keyword evidence="2" id="KW-0067">ATP-binding</keyword>
<dbReference type="Pfam" id="PF00989">
    <property type="entry name" value="PAS"/>
    <property type="match status" value="1"/>
</dbReference>
<dbReference type="Gene3D" id="3.30.450.20">
    <property type="entry name" value="PAS domain"/>
    <property type="match status" value="1"/>
</dbReference>
<dbReference type="PANTHER" id="PTHR32071:SF57">
    <property type="entry name" value="C4-DICARBOXYLATE TRANSPORT TRANSCRIPTIONAL REGULATORY PROTEIN DCTD"/>
    <property type="match status" value="1"/>
</dbReference>
<dbReference type="SUPFAM" id="SSF55785">
    <property type="entry name" value="PYP-like sensor domain (PAS domain)"/>
    <property type="match status" value="1"/>
</dbReference>
<dbReference type="InterPro" id="IPR027417">
    <property type="entry name" value="P-loop_NTPase"/>
</dbReference>
<proteinExistence type="predicted"/>
<evidence type="ECO:0000259" key="6">
    <source>
        <dbReference type="PROSITE" id="PS50045"/>
    </source>
</evidence>
<evidence type="ECO:0000256" key="2">
    <source>
        <dbReference type="ARBA" id="ARBA00022840"/>
    </source>
</evidence>